<dbReference type="NCBIfam" id="TIGR01557">
    <property type="entry name" value="myb_SHAQKYF"/>
    <property type="match status" value="1"/>
</dbReference>
<comment type="subcellular location">
    <subcellularLocation>
        <location evidence="1">Nucleus</location>
    </subcellularLocation>
</comment>
<dbReference type="GO" id="GO:0000160">
    <property type="term" value="P:phosphorelay signal transduction system"/>
    <property type="evidence" value="ECO:0007669"/>
    <property type="project" value="UniProtKB-KW"/>
</dbReference>
<evidence type="ECO:0000256" key="4">
    <source>
        <dbReference type="ARBA" id="ARBA00023163"/>
    </source>
</evidence>
<evidence type="ECO:0000256" key="2">
    <source>
        <dbReference type="ARBA" id="ARBA00023012"/>
    </source>
</evidence>
<keyword evidence="4" id="KW-0804">Transcription</keyword>
<accession>A0A5N6PV45</accession>
<dbReference type="Gene3D" id="3.40.50.2300">
    <property type="match status" value="1"/>
</dbReference>
<dbReference type="SMART" id="SM00448">
    <property type="entry name" value="REC"/>
    <property type="match status" value="1"/>
</dbReference>
<keyword evidence="3" id="KW-0805">Transcription regulation</keyword>
<dbReference type="InterPro" id="IPR009057">
    <property type="entry name" value="Homeodomain-like_sf"/>
</dbReference>
<dbReference type="InterPro" id="IPR045279">
    <property type="entry name" value="ARR-like"/>
</dbReference>
<evidence type="ECO:0000256" key="6">
    <source>
        <dbReference type="PROSITE-ProRule" id="PRU00169"/>
    </source>
</evidence>
<dbReference type="InterPro" id="IPR011006">
    <property type="entry name" value="CheY-like_superfamily"/>
</dbReference>
<reference evidence="9 10" key="1">
    <citation type="submission" date="2019-05" db="EMBL/GenBank/DDBJ databases">
        <title>Mikania micrantha, genome provides insights into the molecular mechanism of rapid growth.</title>
        <authorList>
            <person name="Liu B."/>
        </authorList>
    </citation>
    <scope>NUCLEOTIDE SEQUENCE [LARGE SCALE GENOMIC DNA]</scope>
    <source>
        <strain evidence="9">NLD-2019</strain>
        <tissue evidence="9">Leaf</tissue>
    </source>
</reference>
<dbReference type="SUPFAM" id="SSF46689">
    <property type="entry name" value="Homeodomain-like"/>
    <property type="match status" value="1"/>
</dbReference>
<dbReference type="PANTHER" id="PTHR43874:SF137">
    <property type="entry name" value="TWO-COMPONENT RESPONSE REGULATOR ARR11"/>
    <property type="match status" value="1"/>
</dbReference>
<keyword evidence="2" id="KW-0902">Two-component regulatory system</keyword>
<dbReference type="AlphaFoldDB" id="A0A5N6PV45"/>
<protein>
    <recommendedName>
        <fullName evidence="8">Response regulatory domain-containing protein</fullName>
    </recommendedName>
</protein>
<evidence type="ECO:0000313" key="9">
    <source>
        <dbReference type="EMBL" id="KAD7116440.1"/>
    </source>
</evidence>
<gene>
    <name evidence="9" type="ORF">E3N88_03708</name>
</gene>
<evidence type="ECO:0000259" key="8">
    <source>
        <dbReference type="PROSITE" id="PS50110"/>
    </source>
</evidence>
<dbReference type="InterPro" id="IPR001789">
    <property type="entry name" value="Sig_transdc_resp-reg_receiver"/>
</dbReference>
<keyword evidence="6" id="KW-0597">Phosphoprotein</keyword>
<dbReference type="OrthoDB" id="60033at2759"/>
<comment type="caution">
    <text evidence="9">The sequence shown here is derived from an EMBL/GenBank/DDBJ whole genome shotgun (WGS) entry which is preliminary data.</text>
</comment>
<evidence type="ECO:0000256" key="1">
    <source>
        <dbReference type="ARBA" id="ARBA00004123"/>
    </source>
</evidence>
<evidence type="ECO:0000256" key="5">
    <source>
        <dbReference type="ARBA" id="ARBA00023242"/>
    </source>
</evidence>
<dbReference type="FunFam" id="1.10.10.60:FF:000007">
    <property type="entry name" value="Two-component response regulator"/>
    <property type="match status" value="1"/>
</dbReference>
<organism evidence="9 10">
    <name type="scientific">Mikania micrantha</name>
    <name type="common">bitter vine</name>
    <dbReference type="NCBI Taxonomy" id="192012"/>
    <lineage>
        <taxon>Eukaryota</taxon>
        <taxon>Viridiplantae</taxon>
        <taxon>Streptophyta</taxon>
        <taxon>Embryophyta</taxon>
        <taxon>Tracheophyta</taxon>
        <taxon>Spermatophyta</taxon>
        <taxon>Magnoliopsida</taxon>
        <taxon>eudicotyledons</taxon>
        <taxon>Gunneridae</taxon>
        <taxon>Pentapetalae</taxon>
        <taxon>asterids</taxon>
        <taxon>campanulids</taxon>
        <taxon>Asterales</taxon>
        <taxon>Asteraceae</taxon>
        <taxon>Asteroideae</taxon>
        <taxon>Heliantheae alliance</taxon>
        <taxon>Eupatorieae</taxon>
        <taxon>Mikania</taxon>
    </lineage>
</organism>
<sequence length="686" mass="77882">MNKRRDVKTMRTPDIRLKKAGNSPSVIATAAEDKIAGDVTICQPDVTTNQVTNTSSNIQDKIRLQFKPERCRERDTQKWHFWVVTAGRATGIDGDFNEQKSNGGHNWGLGGSRDKVKKLDAIFNTGPLATPSLLPAPSSRHLPALITHPANFASSPNSQTPSVSRSELRYRSTVCPAEDFGVYLTDLWFPMTEGINGFSSPRADVFPAGLRVLVVDDDPTWLKILEKMLKKCSYEVTTCGLAIEALDLLRERKDGFHIVISDVNMPDMDGFKLLEHVGLEMDLPVIMMSVDGETSRVMRGVQHGACDYLLKPIRMKELRNIWQHVYRKKIHEMRDTESHEGLEEILMMRNVSEQQSDDGYLFCGGDMTPGSKKRKDSEHKYEEKEFTDHSSVKKARVVWTVDLHQKFVKAVNLIGFEKVGPKKILDLMNVPWLTRENVASHLQKYRLYLTRLQKDDLKTSSSGPKHPDIPPRDTPENCRETIQVQQNEAVSSNRTPNSLIIQNHSPTIHEIDIKGNESLQTMKPQRIITGYAAKTGISHSFESTQYSPFNSVFSTQYSWNGGFKEIHFKQEHNPPQFQLQNCCFTGLELPAQQNIMPSFQPPDPVTGPTWGLKDDSINEHTSINIMELSPFLLQGQHCSSINADHQNKETTERNDQEFFYEAQRFDYEYAADLLEYPVIDQGLFIV</sequence>
<dbReference type="Gene3D" id="1.10.10.60">
    <property type="entry name" value="Homeodomain-like"/>
    <property type="match status" value="1"/>
</dbReference>
<keyword evidence="10" id="KW-1185">Reference proteome</keyword>
<dbReference type="PANTHER" id="PTHR43874">
    <property type="entry name" value="TWO-COMPONENT RESPONSE REGULATOR"/>
    <property type="match status" value="1"/>
</dbReference>
<dbReference type="InterPro" id="IPR001005">
    <property type="entry name" value="SANT/Myb"/>
</dbReference>
<dbReference type="SUPFAM" id="SSF52172">
    <property type="entry name" value="CheY-like"/>
    <property type="match status" value="1"/>
</dbReference>
<feature type="modified residue" description="4-aspartylphosphate" evidence="6">
    <location>
        <position position="262"/>
    </location>
</feature>
<dbReference type="PROSITE" id="PS50110">
    <property type="entry name" value="RESPONSE_REGULATORY"/>
    <property type="match status" value="1"/>
</dbReference>
<evidence type="ECO:0000313" key="10">
    <source>
        <dbReference type="Proteomes" id="UP000326396"/>
    </source>
</evidence>
<dbReference type="GO" id="GO:0003677">
    <property type="term" value="F:DNA binding"/>
    <property type="evidence" value="ECO:0007669"/>
    <property type="project" value="InterPro"/>
</dbReference>
<dbReference type="Proteomes" id="UP000326396">
    <property type="component" value="Linkage Group LG10"/>
</dbReference>
<dbReference type="GO" id="GO:0005634">
    <property type="term" value="C:nucleus"/>
    <property type="evidence" value="ECO:0007669"/>
    <property type="project" value="UniProtKB-SubCell"/>
</dbReference>
<dbReference type="Pfam" id="PF00072">
    <property type="entry name" value="Response_reg"/>
    <property type="match status" value="1"/>
</dbReference>
<keyword evidence="5" id="KW-0539">Nucleus</keyword>
<feature type="domain" description="Response regulatory" evidence="8">
    <location>
        <begin position="211"/>
        <end position="326"/>
    </location>
</feature>
<evidence type="ECO:0000256" key="7">
    <source>
        <dbReference type="SAM" id="MobiDB-lite"/>
    </source>
</evidence>
<evidence type="ECO:0000256" key="3">
    <source>
        <dbReference type="ARBA" id="ARBA00023015"/>
    </source>
</evidence>
<feature type="compositionally biased region" description="Basic and acidic residues" evidence="7">
    <location>
        <begin position="465"/>
        <end position="476"/>
    </location>
</feature>
<dbReference type="InterPro" id="IPR006447">
    <property type="entry name" value="Myb_dom_plants"/>
</dbReference>
<dbReference type="CDD" id="cd17584">
    <property type="entry name" value="REC_typeB_ARR-like"/>
    <property type="match status" value="1"/>
</dbReference>
<name>A0A5N6PV45_9ASTR</name>
<dbReference type="EMBL" id="SZYD01000002">
    <property type="protein sequence ID" value="KAD7116440.1"/>
    <property type="molecule type" value="Genomic_DNA"/>
</dbReference>
<proteinExistence type="predicted"/>
<dbReference type="GO" id="GO:0009736">
    <property type="term" value="P:cytokinin-activated signaling pathway"/>
    <property type="evidence" value="ECO:0007669"/>
    <property type="project" value="InterPro"/>
</dbReference>
<dbReference type="Pfam" id="PF00249">
    <property type="entry name" value="Myb_DNA-binding"/>
    <property type="match status" value="1"/>
</dbReference>
<feature type="region of interest" description="Disordered" evidence="7">
    <location>
        <begin position="456"/>
        <end position="476"/>
    </location>
</feature>